<organism evidence="1 2">
    <name type="scientific">Devosia oryzisoli</name>
    <dbReference type="NCBI Taxonomy" id="2774138"/>
    <lineage>
        <taxon>Bacteria</taxon>
        <taxon>Pseudomonadati</taxon>
        <taxon>Pseudomonadota</taxon>
        <taxon>Alphaproteobacteria</taxon>
        <taxon>Hyphomicrobiales</taxon>
        <taxon>Devosiaceae</taxon>
        <taxon>Devosia</taxon>
    </lineage>
</organism>
<dbReference type="Proteomes" id="UP000654108">
    <property type="component" value="Unassembled WGS sequence"/>
</dbReference>
<comment type="caution">
    <text evidence="1">The sequence shown here is derived from an EMBL/GenBank/DDBJ whole genome shotgun (WGS) entry which is preliminary data.</text>
</comment>
<dbReference type="EMBL" id="JACYFU010000001">
    <property type="protein sequence ID" value="MBD8063930.1"/>
    <property type="molecule type" value="Genomic_DNA"/>
</dbReference>
<accession>A0A927INX2</accession>
<evidence type="ECO:0000313" key="2">
    <source>
        <dbReference type="Proteomes" id="UP000654108"/>
    </source>
</evidence>
<evidence type="ECO:0000313" key="1">
    <source>
        <dbReference type="EMBL" id="MBD8063930.1"/>
    </source>
</evidence>
<protein>
    <submittedName>
        <fullName evidence="1">Uncharacterized protein</fullName>
    </submittedName>
</protein>
<dbReference type="RefSeq" id="WP_191772058.1">
    <property type="nucleotide sequence ID" value="NZ_JACYFU010000001.1"/>
</dbReference>
<name>A0A927INX2_9HYPH</name>
<gene>
    <name evidence="1" type="ORF">IC608_00385</name>
</gene>
<dbReference type="AlphaFoldDB" id="A0A927INX2"/>
<proteinExistence type="predicted"/>
<sequence>MPAVRVAVAVVSTALAVSRHPVVRAGVQAALNNPKTREVAIQATRTAAYNAGVVARHLLGRNRSS</sequence>
<reference evidence="1" key="1">
    <citation type="submission" date="2020-09" db="EMBL/GenBank/DDBJ databases">
        <title>Genome seq and assembly of Devosia sp.</title>
        <authorList>
            <person name="Chhetri G."/>
        </authorList>
    </citation>
    <scope>NUCLEOTIDE SEQUENCE</scope>
    <source>
        <strain evidence="1">PTR5</strain>
    </source>
</reference>
<keyword evidence="2" id="KW-1185">Reference proteome</keyword>